<accession>A0A940M8T8</accession>
<comment type="function">
    <text evidence="9">Catalyzes the ATP-dependent phosphorylation of 3-oxo-tetronate to 3-oxo-tetronate 4-phosphate.</text>
</comment>
<comment type="catalytic activity">
    <reaction evidence="8">
        <text>3-dehydro-D-erythronate + ATP = 3-dehydro-4-O-phospho-D-erythronate + ADP + H(+)</text>
        <dbReference type="Rhea" id="RHEA:52556"/>
        <dbReference type="ChEBI" id="CHEBI:15378"/>
        <dbReference type="ChEBI" id="CHEBI:30616"/>
        <dbReference type="ChEBI" id="CHEBI:57958"/>
        <dbReference type="ChEBI" id="CHEBI:136593"/>
        <dbReference type="ChEBI" id="CHEBI:456216"/>
        <dbReference type="EC" id="2.7.1.217"/>
    </reaction>
</comment>
<dbReference type="InterPro" id="IPR010737">
    <property type="entry name" value="4-carb_acid_sugar_kinase_N"/>
</dbReference>
<dbReference type="NCBIfam" id="NF043035">
    <property type="entry name" value="OxoTetrKin"/>
    <property type="match status" value="1"/>
</dbReference>
<reference evidence="15" key="1">
    <citation type="submission" date="2021-03" db="EMBL/GenBank/DDBJ databases">
        <title>Whole genome sequence of Streptomyces bomunensis MMS17-BM035.</title>
        <authorList>
            <person name="Lee J.H."/>
        </authorList>
    </citation>
    <scope>NUCLEOTIDE SEQUENCE</scope>
    <source>
        <strain evidence="15">MMS17-BM035</strain>
    </source>
</reference>
<dbReference type="InterPro" id="IPR037051">
    <property type="entry name" value="4-carb_acid_sugar_kinase_N_sf"/>
</dbReference>
<evidence type="ECO:0000259" key="14">
    <source>
        <dbReference type="Pfam" id="PF17042"/>
    </source>
</evidence>
<dbReference type="RefSeq" id="WP_209338672.1">
    <property type="nucleotide sequence ID" value="NZ_JAGIQL010000012.1"/>
</dbReference>
<dbReference type="AlphaFoldDB" id="A0A940M8T8"/>
<keyword evidence="2" id="KW-0808">Transferase</keyword>
<dbReference type="EC" id="2.7.1.217" evidence="10"/>
<dbReference type="SUPFAM" id="SSF142764">
    <property type="entry name" value="YgbK-like"/>
    <property type="match status" value="1"/>
</dbReference>
<comment type="similarity">
    <text evidence="1">Belongs to the four-carbon acid sugar kinase family.</text>
</comment>
<dbReference type="EMBL" id="JAGIQL010000012">
    <property type="protein sequence ID" value="MBP0456889.1"/>
    <property type="molecule type" value="Genomic_DNA"/>
</dbReference>
<keyword evidence="3" id="KW-0547">Nucleotide-binding</keyword>
<evidence type="ECO:0000313" key="16">
    <source>
        <dbReference type="Proteomes" id="UP000670475"/>
    </source>
</evidence>
<keyword evidence="5" id="KW-0067">ATP-binding</keyword>
<protein>
    <recommendedName>
        <fullName evidence="11">3-oxo-tetronate kinase</fullName>
        <ecNumber evidence="10">2.7.1.217</ecNumber>
    </recommendedName>
    <alternativeName>
        <fullName evidence="12">3-dehydrotetronate 4-kinase</fullName>
    </alternativeName>
</protein>
<evidence type="ECO:0000256" key="3">
    <source>
        <dbReference type="ARBA" id="ARBA00022741"/>
    </source>
</evidence>
<evidence type="ECO:0000256" key="2">
    <source>
        <dbReference type="ARBA" id="ARBA00022679"/>
    </source>
</evidence>
<evidence type="ECO:0000256" key="6">
    <source>
        <dbReference type="ARBA" id="ARBA00023277"/>
    </source>
</evidence>
<evidence type="ECO:0000313" key="15">
    <source>
        <dbReference type="EMBL" id="MBP0456889.1"/>
    </source>
</evidence>
<dbReference type="InterPro" id="IPR031475">
    <property type="entry name" value="NBD_C"/>
</dbReference>
<evidence type="ECO:0000256" key="1">
    <source>
        <dbReference type="ARBA" id="ARBA00005715"/>
    </source>
</evidence>
<evidence type="ECO:0000256" key="11">
    <source>
        <dbReference type="ARBA" id="ARBA00039461"/>
    </source>
</evidence>
<dbReference type="Pfam" id="PF17042">
    <property type="entry name" value="NBD_C"/>
    <property type="match status" value="1"/>
</dbReference>
<feature type="domain" description="Four-carbon acid sugar kinase N-terminal" evidence="13">
    <location>
        <begin position="4"/>
        <end position="228"/>
    </location>
</feature>
<dbReference type="Proteomes" id="UP000670475">
    <property type="component" value="Unassembled WGS sequence"/>
</dbReference>
<evidence type="ECO:0000256" key="10">
    <source>
        <dbReference type="ARBA" id="ARBA00039095"/>
    </source>
</evidence>
<evidence type="ECO:0000256" key="8">
    <source>
        <dbReference type="ARBA" id="ARBA00036346"/>
    </source>
</evidence>
<evidence type="ECO:0000256" key="7">
    <source>
        <dbReference type="ARBA" id="ARBA00035898"/>
    </source>
</evidence>
<dbReference type="Pfam" id="PF07005">
    <property type="entry name" value="SBD_N"/>
    <property type="match status" value="1"/>
</dbReference>
<evidence type="ECO:0000256" key="4">
    <source>
        <dbReference type="ARBA" id="ARBA00022777"/>
    </source>
</evidence>
<evidence type="ECO:0000256" key="9">
    <source>
        <dbReference type="ARBA" id="ARBA00037335"/>
    </source>
</evidence>
<keyword evidence="6" id="KW-0119">Carbohydrate metabolism</keyword>
<feature type="domain" description="Four-carbon acid sugar kinase nucleotide binding" evidence="14">
    <location>
        <begin position="247"/>
        <end position="406"/>
    </location>
</feature>
<dbReference type="GO" id="GO:0016301">
    <property type="term" value="F:kinase activity"/>
    <property type="evidence" value="ECO:0007669"/>
    <property type="project" value="UniProtKB-KW"/>
</dbReference>
<keyword evidence="16" id="KW-1185">Reference proteome</keyword>
<keyword evidence="4 15" id="KW-0418">Kinase</keyword>
<dbReference type="InterPro" id="IPR050007">
    <property type="entry name" value="OtnK"/>
</dbReference>
<dbReference type="Gene3D" id="3.40.980.20">
    <property type="entry name" value="Four-carbon acid sugar kinase, nucleotide binding domain"/>
    <property type="match status" value="1"/>
</dbReference>
<comment type="catalytic activity">
    <reaction evidence="7">
        <text>3-dehydro-L-erythronate + ATP = 3-dehydro-4-O-phospho-L-erythronate + ADP + H(+)</text>
        <dbReference type="Rhea" id="RHEA:52552"/>
        <dbReference type="ChEBI" id="CHEBI:15378"/>
        <dbReference type="ChEBI" id="CHEBI:30616"/>
        <dbReference type="ChEBI" id="CHEBI:136592"/>
        <dbReference type="ChEBI" id="CHEBI:136670"/>
        <dbReference type="ChEBI" id="CHEBI:456216"/>
        <dbReference type="EC" id="2.7.1.217"/>
    </reaction>
</comment>
<name>A0A940M8T8_9ACTN</name>
<gene>
    <name evidence="15" type="ORF">JFN87_05125</name>
</gene>
<dbReference type="InterPro" id="IPR042213">
    <property type="entry name" value="NBD_C_sf"/>
</dbReference>
<evidence type="ECO:0000259" key="13">
    <source>
        <dbReference type="Pfam" id="PF07005"/>
    </source>
</evidence>
<dbReference type="Gene3D" id="3.40.50.10840">
    <property type="entry name" value="Putative sugar-binding, N-terminal domain"/>
    <property type="match status" value="1"/>
</dbReference>
<evidence type="ECO:0000256" key="12">
    <source>
        <dbReference type="ARBA" id="ARBA00041377"/>
    </source>
</evidence>
<comment type="caution">
    <text evidence="15">The sequence shown here is derived from an EMBL/GenBank/DDBJ whole genome shotgun (WGS) entry which is preliminary data.</text>
</comment>
<evidence type="ECO:0000256" key="5">
    <source>
        <dbReference type="ARBA" id="ARBA00022840"/>
    </source>
</evidence>
<dbReference type="GO" id="GO:0005524">
    <property type="term" value="F:ATP binding"/>
    <property type="evidence" value="ECO:0007669"/>
    <property type="project" value="UniProtKB-KW"/>
</dbReference>
<organism evidence="15 16">
    <name type="scientific">Streptomyces montanisoli</name>
    <dbReference type="NCBI Taxonomy" id="2798581"/>
    <lineage>
        <taxon>Bacteria</taxon>
        <taxon>Bacillati</taxon>
        <taxon>Actinomycetota</taxon>
        <taxon>Actinomycetes</taxon>
        <taxon>Kitasatosporales</taxon>
        <taxon>Streptomycetaceae</taxon>
        <taxon>Streptomyces</taxon>
    </lineage>
</organism>
<proteinExistence type="inferred from homology"/>
<sequence>MIELGCIADDFTGATDLAGNLVATGRRTVVTVGPPRGPVTDADAVVVALKTRTVAADLAVAAALDAHRALARLGCTRYWFKYCSTFDSTPLGNIGPVIDALLTATGAPWTIACPAFPAAGRTVYQGHLFVGDRLLAESGMRHHPLTPMTDSDLMRVLGAQTAHPVGLLPHAILRAGGRAVSDHLDRLTAQGARIVVTDALGDEDLTAVERATHHLPLVTGGSGLALALPARRESAATDIEVAPGPTAVLAGSVSDATLAQTAHARARMPHRKLDPAAVVASPDAAVADVLAWARTHLDAGRNVLIHSAGDRAEVDRAQEAFGRDRVGEATERALARCASGLADAGVRRFVVAGGETSGAVVDALAVRTLRIGPAIAAGVPWTAAQRRGTTLNLALKSGNFGEKDLFTRAEDHL</sequence>